<dbReference type="GO" id="GO:0043138">
    <property type="term" value="F:3'-5' DNA helicase activity"/>
    <property type="evidence" value="ECO:0007669"/>
    <property type="project" value="UniProtKB-EC"/>
</dbReference>
<dbReference type="Pfam" id="PF06114">
    <property type="entry name" value="Peptidase_M78"/>
    <property type="match status" value="1"/>
</dbReference>
<dbReference type="Gene3D" id="1.10.10.2910">
    <property type="match status" value="1"/>
</dbReference>
<dbReference type="Proteomes" id="UP000247485">
    <property type="component" value="Unassembled WGS sequence"/>
</dbReference>
<name>A0A318F2R3_KLEOX</name>
<keyword evidence="4 12" id="KW-0347">Helicase</keyword>
<dbReference type="GO" id="GO:0016887">
    <property type="term" value="F:ATP hydrolysis activity"/>
    <property type="evidence" value="ECO:0007669"/>
    <property type="project" value="RHEA"/>
</dbReference>
<dbReference type="EC" id="5.6.2.4" evidence="9"/>
<feature type="domain" description="UvrD-like helicase ATP-binding" evidence="13">
    <location>
        <begin position="196"/>
        <end position="494"/>
    </location>
</feature>
<dbReference type="InterPro" id="IPR010359">
    <property type="entry name" value="IrrE_HExxH"/>
</dbReference>
<evidence type="ECO:0000256" key="8">
    <source>
        <dbReference type="ARBA" id="ARBA00034617"/>
    </source>
</evidence>
<dbReference type="GO" id="GO:0005524">
    <property type="term" value="F:ATP binding"/>
    <property type="evidence" value="ECO:0007669"/>
    <property type="project" value="UniProtKB-UniRule"/>
</dbReference>
<evidence type="ECO:0000256" key="5">
    <source>
        <dbReference type="ARBA" id="ARBA00022840"/>
    </source>
</evidence>
<dbReference type="InterPro" id="IPR038726">
    <property type="entry name" value="PDDEXK_AddAB-type"/>
</dbReference>
<feature type="domain" description="UvrD-like helicase C-terminal" evidence="14">
    <location>
        <begin position="495"/>
        <end position="776"/>
    </location>
</feature>
<dbReference type="PANTHER" id="PTHR11070:SF2">
    <property type="entry name" value="ATP-DEPENDENT DNA HELICASE SRS2"/>
    <property type="match status" value="1"/>
</dbReference>
<keyword evidence="2 12" id="KW-0547">Nucleotide-binding</keyword>
<evidence type="ECO:0000256" key="12">
    <source>
        <dbReference type="PROSITE-ProRule" id="PRU00560"/>
    </source>
</evidence>
<evidence type="ECO:0000256" key="4">
    <source>
        <dbReference type="ARBA" id="ARBA00022806"/>
    </source>
</evidence>
<evidence type="ECO:0000259" key="14">
    <source>
        <dbReference type="PROSITE" id="PS51217"/>
    </source>
</evidence>
<evidence type="ECO:0000256" key="9">
    <source>
        <dbReference type="ARBA" id="ARBA00034808"/>
    </source>
</evidence>
<comment type="similarity">
    <text evidence="1">Belongs to the helicase family. UvrD subfamily.</text>
</comment>
<sequence length="1118" mass="125732">MDVWRDIRLKARQRHHEAAAIAPDASSWSIVKAGLKLARLQIDEFESGTVYGSEVLGALEREDGFVRLAANLSPSQKAVVAAHELGHYWLHDETDFMVRTTEASFGGNPVELGVERVTAYSPYERRETQADIFAQEFLLPADVLREKLIHHKTKASQIAQEYDLPEDFVRMQAIRALLLPPLVAPAVSDVLLPVEHEPDTEQRTAAEWGDSPLIIDAGPGTGKTKTLVARIKYLIKCGVPPSSILTLTYSNKAAAEMMERIETISSTSASLIWTGTFHAFSLELLRLYHREAKLSQDFKVLDESMALEMLESQLADLPLNHYRNLWDPTVELRSILRAISRAKDEMITPDAYKASAISALNDAITPEEIEKAEKSVEIGQVYDLYQNAMEARNCVDFGDLVFKAVVLLSEHQNIRQDVKEKYKYVLVDEYQDVNFASTSLLEHITEQGQRLWVVADPRQSIYRFRGAFPGNVAAFTDRYSDAHRLRLKTNYRSCESVIRVFERFGATISAAPQPPASWVAYRGKVGHVEHTQAPTLYSEAVAIKDKIEQLKTSGIDYSDQAILGSTHLSLARFGKILQKLGVPVLYLGNLFERPEIRDLLSLLSLQTNTSGVGLIRVAQFAEYNVTREDALHIIHHARLIDEDPIAVCANAHTIPGMSKQGVEGLQRLSQHLSGIHKNTNAWYFLCHYLFEKSDYLYPLLTSDSVQARQNLIAIYQLLKFCREHLDKNKNKGGRQKLLDDIRRLERLDDDRQFRLVPPEATDIPAVKMMTIHASKGLEFLAVHLPQVATRYVPGQRRPLQCPAPKGLDNLNLSAEEHQAESECLFFVALSRAKNVLSISHAKNYTAKQTCNPSKYLSSLSGVLPSAEIMPASIPPLQKPETIPVDPQLEFEARHLELYTACPARYRYEAIDDIHQRVKDNAYLQFHICVRKTIQWMYSESAQGSKISTESAVQRLEQIWDEHKPNHAFEPFYLAEAIKLVTGATHFSMTGIDKDTALTASLNGKQIRVKPERVLVTPEGSVTFQRLKTGRKAKNEIKKPVWELMLLAGQQMYPGNRITLEACYPGLRELVSMIPSGGKGLQSYSDAIVSIESGLFPPSPNQNCPTCPFYFICTSEDIF</sequence>
<dbReference type="GO" id="GO:0003677">
    <property type="term" value="F:DNA binding"/>
    <property type="evidence" value="ECO:0007669"/>
    <property type="project" value="UniProtKB-KW"/>
</dbReference>
<evidence type="ECO:0000313" key="16">
    <source>
        <dbReference type="Proteomes" id="UP000247485"/>
    </source>
</evidence>
<proteinExistence type="inferred from homology"/>
<gene>
    <name evidence="15" type="ORF">DET57_1465</name>
</gene>
<dbReference type="Gene3D" id="1.10.10.160">
    <property type="match status" value="1"/>
</dbReference>
<dbReference type="InterPro" id="IPR013986">
    <property type="entry name" value="DExx_box_DNA_helicase_dom_sf"/>
</dbReference>
<dbReference type="InterPro" id="IPR014016">
    <property type="entry name" value="UvrD-like_ATP-bd"/>
</dbReference>
<evidence type="ECO:0000256" key="1">
    <source>
        <dbReference type="ARBA" id="ARBA00009922"/>
    </source>
</evidence>
<organism evidence="15 16">
    <name type="scientific">Klebsiella oxytoca</name>
    <dbReference type="NCBI Taxonomy" id="571"/>
    <lineage>
        <taxon>Bacteria</taxon>
        <taxon>Pseudomonadati</taxon>
        <taxon>Pseudomonadota</taxon>
        <taxon>Gammaproteobacteria</taxon>
        <taxon>Enterobacterales</taxon>
        <taxon>Enterobacteriaceae</taxon>
        <taxon>Klebsiella/Raoultella group</taxon>
        <taxon>Klebsiella</taxon>
    </lineage>
</organism>
<comment type="catalytic activity">
    <reaction evidence="11">
        <text>ATP + H2O = ADP + phosphate + H(+)</text>
        <dbReference type="Rhea" id="RHEA:13065"/>
        <dbReference type="ChEBI" id="CHEBI:15377"/>
        <dbReference type="ChEBI" id="CHEBI:15378"/>
        <dbReference type="ChEBI" id="CHEBI:30616"/>
        <dbReference type="ChEBI" id="CHEBI:43474"/>
        <dbReference type="ChEBI" id="CHEBI:456216"/>
        <dbReference type="EC" id="5.6.2.4"/>
    </reaction>
</comment>
<accession>A0A318F2R3</accession>
<dbReference type="AlphaFoldDB" id="A0A318F2R3"/>
<dbReference type="Gene3D" id="3.40.50.300">
    <property type="entry name" value="P-loop containing nucleotide triphosphate hydrolases"/>
    <property type="match status" value="2"/>
</dbReference>
<keyword evidence="6" id="KW-0238">DNA-binding</keyword>
<dbReference type="CDD" id="cd17932">
    <property type="entry name" value="DEXQc_UvrD"/>
    <property type="match status" value="1"/>
</dbReference>
<feature type="binding site" evidence="12">
    <location>
        <begin position="217"/>
        <end position="224"/>
    </location>
    <ligand>
        <name>ATP</name>
        <dbReference type="ChEBI" id="CHEBI:30616"/>
    </ligand>
</feature>
<dbReference type="Pfam" id="PF13361">
    <property type="entry name" value="UvrD_C"/>
    <property type="match status" value="1"/>
</dbReference>
<evidence type="ECO:0000256" key="3">
    <source>
        <dbReference type="ARBA" id="ARBA00022801"/>
    </source>
</evidence>
<dbReference type="InterPro" id="IPR000212">
    <property type="entry name" value="DNA_helicase_UvrD/REP"/>
</dbReference>
<dbReference type="SUPFAM" id="SSF52540">
    <property type="entry name" value="P-loop containing nucleoside triphosphate hydrolases"/>
    <property type="match status" value="1"/>
</dbReference>
<dbReference type="Pfam" id="PF12705">
    <property type="entry name" value="PDDEXK_1"/>
    <property type="match status" value="1"/>
</dbReference>
<dbReference type="RefSeq" id="WP_110277547.1">
    <property type="nucleotide sequence ID" value="NZ_QJJG01000046.1"/>
</dbReference>
<keyword evidence="3 12" id="KW-0378">Hydrolase</keyword>
<evidence type="ECO:0000256" key="7">
    <source>
        <dbReference type="ARBA" id="ARBA00023235"/>
    </source>
</evidence>
<evidence type="ECO:0000256" key="2">
    <source>
        <dbReference type="ARBA" id="ARBA00022741"/>
    </source>
</evidence>
<evidence type="ECO:0000256" key="11">
    <source>
        <dbReference type="ARBA" id="ARBA00048988"/>
    </source>
</evidence>
<dbReference type="InterPro" id="IPR027417">
    <property type="entry name" value="P-loop_NTPase"/>
</dbReference>
<evidence type="ECO:0000259" key="13">
    <source>
        <dbReference type="PROSITE" id="PS51198"/>
    </source>
</evidence>
<dbReference type="PROSITE" id="PS51217">
    <property type="entry name" value="UVRD_HELICASE_CTER"/>
    <property type="match status" value="1"/>
</dbReference>
<comment type="caution">
    <text evidence="15">The sequence shown here is derived from an EMBL/GenBank/DDBJ whole genome shotgun (WGS) entry which is preliminary data.</text>
</comment>
<dbReference type="GO" id="GO:0000725">
    <property type="term" value="P:recombinational repair"/>
    <property type="evidence" value="ECO:0007669"/>
    <property type="project" value="TreeGrafter"/>
</dbReference>
<evidence type="ECO:0000256" key="6">
    <source>
        <dbReference type="ARBA" id="ARBA00023125"/>
    </source>
</evidence>
<dbReference type="EMBL" id="QJJG01000046">
    <property type="protein sequence ID" value="PXW32204.1"/>
    <property type="molecule type" value="Genomic_DNA"/>
</dbReference>
<protein>
    <recommendedName>
        <fullName evidence="9">DNA 3'-5' helicase</fullName>
        <ecNumber evidence="9">5.6.2.4</ecNumber>
    </recommendedName>
    <alternativeName>
        <fullName evidence="10">DNA 3'-5' helicase II</fullName>
    </alternativeName>
</protein>
<dbReference type="InterPro" id="IPR014017">
    <property type="entry name" value="DNA_helicase_UvrD-like_C"/>
</dbReference>
<evidence type="ECO:0000256" key="10">
    <source>
        <dbReference type="ARBA" id="ARBA00034923"/>
    </source>
</evidence>
<evidence type="ECO:0000313" key="15">
    <source>
        <dbReference type="EMBL" id="PXW32204.1"/>
    </source>
</evidence>
<keyword evidence="7" id="KW-0413">Isomerase</keyword>
<comment type="catalytic activity">
    <reaction evidence="8">
        <text>Couples ATP hydrolysis with the unwinding of duplex DNA by translocating in the 3'-5' direction.</text>
        <dbReference type="EC" id="5.6.2.4"/>
    </reaction>
</comment>
<reference evidence="15 16" key="1">
    <citation type="submission" date="2018-05" db="EMBL/GenBank/DDBJ databases">
        <title>Freshwater and sediment microbial communities from various areas in North America, analyzing microbe dynamics in response to fracking.</title>
        <authorList>
            <person name="Lamendella R."/>
        </authorList>
    </citation>
    <scope>NUCLEOTIDE SEQUENCE [LARGE SCALE GENOMIC DNA]</scope>
    <source>
        <strain evidence="15 16">67</strain>
    </source>
</reference>
<dbReference type="PANTHER" id="PTHR11070">
    <property type="entry name" value="UVRD / RECB / PCRA DNA HELICASE FAMILY MEMBER"/>
    <property type="match status" value="1"/>
</dbReference>
<dbReference type="Gene3D" id="1.10.486.10">
    <property type="entry name" value="PCRA, domain 4"/>
    <property type="match status" value="1"/>
</dbReference>
<dbReference type="PROSITE" id="PS51198">
    <property type="entry name" value="UVRD_HELICASE_ATP_BIND"/>
    <property type="match status" value="1"/>
</dbReference>
<dbReference type="Pfam" id="PF00580">
    <property type="entry name" value="UvrD-helicase"/>
    <property type="match status" value="1"/>
</dbReference>
<keyword evidence="5 12" id="KW-0067">ATP-binding</keyword>